<keyword evidence="10" id="KW-1185">Reference proteome</keyword>
<gene>
    <name evidence="9" type="ORF">Aau02nite_89320</name>
</gene>
<evidence type="ECO:0000256" key="5">
    <source>
        <dbReference type="ARBA" id="ARBA00023136"/>
    </source>
</evidence>
<keyword evidence="3 7" id="KW-0812">Transmembrane</keyword>
<feature type="transmembrane region" description="Helical" evidence="7">
    <location>
        <begin position="23"/>
        <end position="49"/>
    </location>
</feature>
<feature type="transmembrane region" description="Helical" evidence="7">
    <location>
        <begin position="382"/>
        <end position="401"/>
    </location>
</feature>
<dbReference type="PANTHER" id="PTHR23513:SF6">
    <property type="entry name" value="MAJOR FACILITATOR SUPERFAMILY ASSOCIATED DOMAIN-CONTAINING PROTEIN"/>
    <property type="match status" value="1"/>
</dbReference>
<feature type="region of interest" description="Disordered" evidence="6">
    <location>
        <begin position="409"/>
        <end position="435"/>
    </location>
</feature>
<accession>A0A919SX99</accession>
<dbReference type="EMBL" id="BOQL01000093">
    <property type="protein sequence ID" value="GIM80182.1"/>
    <property type="molecule type" value="Genomic_DNA"/>
</dbReference>
<feature type="transmembrane region" description="Helical" evidence="7">
    <location>
        <begin position="261"/>
        <end position="281"/>
    </location>
</feature>
<evidence type="ECO:0000313" key="10">
    <source>
        <dbReference type="Proteomes" id="UP000681340"/>
    </source>
</evidence>
<feature type="transmembrane region" description="Helical" evidence="7">
    <location>
        <begin position="293"/>
        <end position="312"/>
    </location>
</feature>
<organism evidence="9 10">
    <name type="scientific">Actinoplanes auranticolor</name>
    <dbReference type="NCBI Taxonomy" id="47988"/>
    <lineage>
        <taxon>Bacteria</taxon>
        <taxon>Bacillati</taxon>
        <taxon>Actinomycetota</taxon>
        <taxon>Actinomycetes</taxon>
        <taxon>Micromonosporales</taxon>
        <taxon>Micromonosporaceae</taxon>
        <taxon>Actinoplanes</taxon>
    </lineage>
</organism>
<evidence type="ECO:0000256" key="1">
    <source>
        <dbReference type="ARBA" id="ARBA00004651"/>
    </source>
</evidence>
<feature type="domain" description="Major facilitator superfamily (MFS) profile" evidence="8">
    <location>
        <begin position="21"/>
        <end position="406"/>
    </location>
</feature>
<dbReference type="Pfam" id="PF07690">
    <property type="entry name" value="MFS_1"/>
    <property type="match status" value="1"/>
</dbReference>
<feature type="transmembrane region" description="Helical" evidence="7">
    <location>
        <begin position="89"/>
        <end position="113"/>
    </location>
</feature>
<dbReference type="Proteomes" id="UP000681340">
    <property type="component" value="Unassembled WGS sequence"/>
</dbReference>
<dbReference type="RefSeq" id="WP_246595907.1">
    <property type="nucleotide sequence ID" value="NZ_BAABEA010000030.1"/>
</dbReference>
<keyword evidence="4 7" id="KW-1133">Transmembrane helix</keyword>
<dbReference type="InterPro" id="IPR011701">
    <property type="entry name" value="MFS"/>
</dbReference>
<keyword evidence="5 7" id="KW-0472">Membrane</keyword>
<evidence type="ECO:0000256" key="7">
    <source>
        <dbReference type="SAM" id="Phobius"/>
    </source>
</evidence>
<comment type="caution">
    <text evidence="9">The sequence shown here is derived from an EMBL/GenBank/DDBJ whole genome shotgun (WGS) entry which is preliminary data.</text>
</comment>
<evidence type="ECO:0000256" key="3">
    <source>
        <dbReference type="ARBA" id="ARBA00022692"/>
    </source>
</evidence>
<dbReference type="SUPFAM" id="SSF103473">
    <property type="entry name" value="MFS general substrate transporter"/>
    <property type="match status" value="1"/>
</dbReference>
<reference evidence="9" key="1">
    <citation type="submission" date="2021-03" db="EMBL/GenBank/DDBJ databases">
        <title>Whole genome shotgun sequence of Actinoplanes auranticolor NBRC 12245.</title>
        <authorList>
            <person name="Komaki H."/>
            <person name="Tamura T."/>
        </authorList>
    </citation>
    <scope>NUCLEOTIDE SEQUENCE</scope>
    <source>
        <strain evidence="9">NBRC 12245</strain>
    </source>
</reference>
<dbReference type="GO" id="GO:0005886">
    <property type="term" value="C:plasma membrane"/>
    <property type="evidence" value="ECO:0007669"/>
    <property type="project" value="UniProtKB-SubCell"/>
</dbReference>
<feature type="transmembrane region" description="Helical" evidence="7">
    <location>
        <begin position="178"/>
        <end position="198"/>
    </location>
</feature>
<evidence type="ECO:0000256" key="4">
    <source>
        <dbReference type="ARBA" id="ARBA00022989"/>
    </source>
</evidence>
<proteinExistence type="predicted"/>
<feature type="transmembrane region" description="Helical" evidence="7">
    <location>
        <begin position="352"/>
        <end position="376"/>
    </location>
</feature>
<dbReference type="CDD" id="cd06173">
    <property type="entry name" value="MFS_MefA_like"/>
    <property type="match status" value="1"/>
</dbReference>
<keyword evidence="2" id="KW-1003">Cell membrane</keyword>
<dbReference type="InterPro" id="IPR020846">
    <property type="entry name" value="MFS_dom"/>
</dbReference>
<dbReference type="Gene3D" id="1.20.1250.20">
    <property type="entry name" value="MFS general substrate transporter like domains"/>
    <property type="match status" value="1"/>
</dbReference>
<feature type="transmembrane region" description="Helical" evidence="7">
    <location>
        <begin position="318"/>
        <end position="340"/>
    </location>
</feature>
<name>A0A919SX99_9ACTN</name>
<dbReference type="GO" id="GO:0022857">
    <property type="term" value="F:transmembrane transporter activity"/>
    <property type="evidence" value="ECO:0007669"/>
    <property type="project" value="InterPro"/>
</dbReference>
<feature type="transmembrane region" description="Helical" evidence="7">
    <location>
        <begin position="233"/>
        <end position="255"/>
    </location>
</feature>
<sequence>MSVLEESAEAATPPPLRKNRDFLLLWLGAGMSMLGARVSAVAYPLLLVFDGGSVAAAGVVGFAALLPTLLLQLPAGVLVDRWDRRRTMIWCDVAGLTAIGSVAIALFTGHLWVPHLMAAAFVEGSAVILYRLSERAAIRNVVHQSHLMTAYARNEARGRAAGLLGQPLGSGLFTVFRWLPFGVTALTHLIALVLLLGIRTPLQAPRTIRQRNLRAEVVEGITWLFRQRFLRAALLLVSCSNVLFQIMSLSLIVIIKESGGSPALLGVIAVISGTVGVLGAISASWFVRRVSPAVVLISAFTAWAGLMSAVAFTANPFILGALFGGMSFAGALLNVTAGAYQVQATPDELQGRVGSVAGMLASGANSIGPLIAGVVLAHFGTFVTVLGAGITMVLTAAAAAISPAVRSADRPVPLPPRGRTGRVTPAGDSRDTEEI</sequence>
<feature type="transmembrane region" description="Helical" evidence="7">
    <location>
        <begin position="55"/>
        <end position="77"/>
    </location>
</feature>
<evidence type="ECO:0000259" key="8">
    <source>
        <dbReference type="PROSITE" id="PS50850"/>
    </source>
</evidence>
<dbReference type="PROSITE" id="PS50850">
    <property type="entry name" value="MFS"/>
    <property type="match status" value="1"/>
</dbReference>
<evidence type="ECO:0000313" key="9">
    <source>
        <dbReference type="EMBL" id="GIM80182.1"/>
    </source>
</evidence>
<dbReference type="InterPro" id="IPR036259">
    <property type="entry name" value="MFS_trans_sf"/>
</dbReference>
<dbReference type="AlphaFoldDB" id="A0A919SX99"/>
<evidence type="ECO:0000256" key="6">
    <source>
        <dbReference type="SAM" id="MobiDB-lite"/>
    </source>
</evidence>
<dbReference type="PANTHER" id="PTHR23513">
    <property type="entry name" value="INTEGRAL MEMBRANE EFFLUX PROTEIN-RELATED"/>
    <property type="match status" value="1"/>
</dbReference>
<comment type="subcellular location">
    <subcellularLocation>
        <location evidence="1">Cell membrane</location>
        <topology evidence="1">Multi-pass membrane protein</topology>
    </subcellularLocation>
</comment>
<evidence type="ECO:0000256" key="2">
    <source>
        <dbReference type="ARBA" id="ARBA00022475"/>
    </source>
</evidence>
<protein>
    <submittedName>
        <fullName evidence="9">MFS transporter</fullName>
    </submittedName>
</protein>